<dbReference type="AlphaFoldDB" id="A0A8J3YRQ9"/>
<comment type="caution">
    <text evidence="3">The sequence shown here is derived from an EMBL/GenBank/DDBJ whole genome shotgun (WGS) entry which is preliminary data.</text>
</comment>
<sequence>MPVTIQAYAYLAESSLAGRDLRLQTSSDGRFPRFFTGFLTTPEPAALGLLAVAEVARTRYYRPRDPAGLDPVVTGSADRLRFESFSGCCGVYARLDVLPAGLDGDVLGPGTTNVDVNDPLRRALTDVTGLEPLHLSVGPDDLTVSTMDGAVVERKVPLPDRWLRGFAEVPVIASAFDPRAELDIAEARAFLHRLPAGRDTSVLWAVPAGRALRLTSRPVPGAVCLAGAGRLAALRPLLRFASALRVYGPPVGAGNAPVASTWELDTGALRLSLTLSPEPRRGFSGEGAVLPSLADAEDEDAELIGSLLAWDPTVDVAVLAARADIPVERTRAALIRLGTAGQVGYDVSEAAYFHRVLPYDATRAARDNPRLVAARALVEAGAVEAGDGAVATVRSGERAYRVRRDGAAFTCTCEWWGRYRGGRGPCKHALAVSLAGAALAGTVAEDAPAFAPADQPPS</sequence>
<keyword evidence="1" id="KW-0479">Metal-binding</keyword>
<proteinExistence type="predicted"/>
<reference evidence="3" key="1">
    <citation type="submission" date="2021-01" db="EMBL/GenBank/DDBJ databases">
        <title>Whole genome shotgun sequence of Virgisporangium aliadipatigenens NBRC 105644.</title>
        <authorList>
            <person name="Komaki H."/>
            <person name="Tamura T."/>
        </authorList>
    </citation>
    <scope>NUCLEOTIDE SEQUENCE</scope>
    <source>
        <strain evidence="3">NBRC 105644</strain>
    </source>
</reference>
<evidence type="ECO:0000259" key="2">
    <source>
        <dbReference type="PROSITE" id="PS50966"/>
    </source>
</evidence>
<dbReference type="Proteomes" id="UP000619260">
    <property type="component" value="Unassembled WGS sequence"/>
</dbReference>
<dbReference type="Pfam" id="PF04434">
    <property type="entry name" value="SWIM"/>
    <property type="match status" value="1"/>
</dbReference>
<organism evidence="3 4">
    <name type="scientific">Virgisporangium aliadipatigenens</name>
    <dbReference type="NCBI Taxonomy" id="741659"/>
    <lineage>
        <taxon>Bacteria</taxon>
        <taxon>Bacillati</taxon>
        <taxon>Actinomycetota</taxon>
        <taxon>Actinomycetes</taxon>
        <taxon>Micromonosporales</taxon>
        <taxon>Micromonosporaceae</taxon>
        <taxon>Virgisporangium</taxon>
    </lineage>
</organism>
<evidence type="ECO:0000313" key="4">
    <source>
        <dbReference type="Proteomes" id="UP000619260"/>
    </source>
</evidence>
<dbReference type="PROSITE" id="PS50966">
    <property type="entry name" value="ZF_SWIM"/>
    <property type="match status" value="1"/>
</dbReference>
<evidence type="ECO:0000256" key="1">
    <source>
        <dbReference type="PROSITE-ProRule" id="PRU00325"/>
    </source>
</evidence>
<dbReference type="InterPro" id="IPR007527">
    <property type="entry name" value="Znf_SWIM"/>
</dbReference>
<keyword evidence="1" id="KW-0862">Zinc</keyword>
<accession>A0A8J3YRQ9</accession>
<keyword evidence="4" id="KW-1185">Reference proteome</keyword>
<evidence type="ECO:0000313" key="3">
    <source>
        <dbReference type="EMBL" id="GIJ49442.1"/>
    </source>
</evidence>
<feature type="domain" description="SWIM-type" evidence="2">
    <location>
        <begin position="400"/>
        <end position="437"/>
    </location>
</feature>
<name>A0A8J3YRQ9_9ACTN</name>
<protein>
    <recommendedName>
        <fullName evidence="2">SWIM-type domain-containing protein</fullName>
    </recommendedName>
</protein>
<gene>
    <name evidence="3" type="ORF">Val02_63280</name>
</gene>
<dbReference type="GO" id="GO:0008270">
    <property type="term" value="F:zinc ion binding"/>
    <property type="evidence" value="ECO:0007669"/>
    <property type="project" value="UniProtKB-KW"/>
</dbReference>
<dbReference type="EMBL" id="BOPF01000028">
    <property type="protein sequence ID" value="GIJ49442.1"/>
    <property type="molecule type" value="Genomic_DNA"/>
</dbReference>
<keyword evidence="1" id="KW-0863">Zinc-finger</keyword>